<dbReference type="Pfam" id="PF01638">
    <property type="entry name" value="HxlR"/>
    <property type="match status" value="1"/>
</dbReference>
<name>A0A246K883_BREDI</name>
<dbReference type="AlphaFoldDB" id="A0A246K883"/>
<dbReference type="SUPFAM" id="SSF46785">
    <property type="entry name" value="Winged helix' DNA-binding domain"/>
    <property type="match status" value="1"/>
</dbReference>
<reference evidence="5 7" key="1">
    <citation type="submission" date="2017-06" db="EMBL/GenBank/DDBJ databases">
        <title>Biodegradation of gentamicin by bacterial consortia AMQD4 in synthetic medium and raw gentamicin sewage.</title>
        <authorList>
            <person name="Chang H."/>
            <person name="Feng Y."/>
            <person name="Li Z."/>
            <person name="Xue J."/>
            <person name="Cheng D."/>
        </authorList>
    </citation>
    <scope>NUCLEOTIDE SEQUENCE [LARGE SCALE GENOMIC DNA]</scope>
    <source>
        <strain evidence="5 7">BZC3</strain>
    </source>
</reference>
<sequence length="133" mass="14763">MTIPPPYEGPPPELSEGARSLMAHLSEKWTLLILVQLCHGPLRFNALRRCVGSVTPKALAQTLRRLERSGLVSRQIIPGSPPGVEYRGTDLGFALAPAIRALAQWASTNFEEIERAQARYDACTASQREFHRQ</sequence>
<proteinExistence type="predicted"/>
<protein>
    <submittedName>
        <fullName evidence="5">Transcriptional regulator</fullName>
    </submittedName>
</protein>
<evidence type="ECO:0000256" key="2">
    <source>
        <dbReference type="ARBA" id="ARBA00023125"/>
    </source>
</evidence>
<dbReference type="Proteomes" id="UP000197024">
    <property type="component" value="Chromosome"/>
</dbReference>
<evidence type="ECO:0000256" key="3">
    <source>
        <dbReference type="ARBA" id="ARBA00023163"/>
    </source>
</evidence>
<feature type="domain" description="HTH hxlR-type" evidence="4">
    <location>
        <begin position="15"/>
        <end position="114"/>
    </location>
</feature>
<dbReference type="Gene3D" id="1.10.10.10">
    <property type="entry name" value="Winged helix-like DNA-binding domain superfamily/Winged helix DNA-binding domain"/>
    <property type="match status" value="1"/>
</dbReference>
<accession>A0A246K883</accession>
<dbReference type="EMBL" id="CP035093">
    <property type="protein sequence ID" value="QAT14835.1"/>
    <property type="molecule type" value="Genomic_DNA"/>
</dbReference>
<dbReference type="PROSITE" id="PS51118">
    <property type="entry name" value="HTH_HXLR"/>
    <property type="match status" value="1"/>
</dbReference>
<dbReference type="InterPro" id="IPR036390">
    <property type="entry name" value="WH_DNA-bd_sf"/>
</dbReference>
<dbReference type="GO" id="GO:0003677">
    <property type="term" value="F:DNA binding"/>
    <property type="evidence" value="ECO:0007669"/>
    <property type="project" value="UniProtKB-KW"/>
</dbReference>
<evidence type="ECO:0000259" key="4">
    <source>
        <dbReference type="PROSITE" id="PS51118"/>
    </source>
</evidence>
<dbReference type="KEGG" id="bdm:EQG53_10925"/>
<evidence type="ECO:0000256" key="1">
    <source>
        <dbReference type="ARBA" id="ARBA00023015"/>
    </source>
</evidence>
<keyword evidence="1" id="KW-0805">Transcription regulation</keyword>
<reference evidence="6 8" key="3">
    <citation type="submission" date="2019-01" db="EMBL/GenBank/DDBJ databases">
        <title>Brevundimonas diminuta Genome sequencing and assembly.</title>
        <authorList>
            <person name="Chen H."/>
        </authorList>
    </citation>
    <scope>NUCLEOTIDE SEQUENCE [LARGE SCALE GENOMIC DNA]</scope>
    <source>
        <strain evidence="6">ATCC</strain>
        <strain evidence="8">ATCC(B) 19146</strain>
    </source>
</reference>
<evidence type="ECO:0000313" key="7">
    <source>
        <dbReference type="Proteomes" id="UP000197024"/>
    </source>
</evidence>
<dbReference type="Proteomes" id="UP000287388">
    <property type="component" value="Chromosome"/>
</dbReference>
<keyword evidence="3" id="KW-0804">Transcription</keyword>
<gene>
    <name evidence="5" type="ORF">CD943_15480</name>
    <name evidence="6" type="ORF">EQG53_10925</name>
</gene>
<dbReference type="PANTHER" id="PTHR33204">
    <property type="entry name" value="TRANSCRIPTIONAL REGULATOR, MARR FAMILY"/>
    <property type="match status" value="1"/>
</dbReference>
<dbReference type="EMBL" id="CP021995">
    <property type="protein sequence ID" value="ASD28605.1"/>
    <property type="molecule type" value="Genomic_DNA"/>
</dbReference>
<dbReference type="PANTHER" id="PTHR33204:SF37">
    <property type="entry name" value="HTH-TYPE TRANSCRIPTIONAL REGULATOR YODB"/>
    <property type="match status" value="1"/>
</dbReference>
<evidence type="ECO:0000313" key="6">
    <source>
        <dbReference type="EMBL" id="QAT14835.1"/>
    </source>
</evidence>
<dbReference type="InterPro" id="IPR002577">
    <property type="entry name" value="HTH_HxlR"/>
</dbReference>
<keyword evidence="2" id="KW-0238">DNA-binding</keyword>
<organism evidence="5 7">
    <name type="scientific">Brevundimonas diminuta</name>
    <name type="common">Pseudomonas diminuta</name>
    <dbReference type="NCBI Taxonomy" id="293"/>
    <lineage>
        <taxon>Bacteria</taxon>
        <taxon>Pseudomonadati</taxon>
        <taxon>Pseudomonadota</taxon>
        <taxon>Alphaproteobacteria</taxon>
        <taxon>Caulobacterales</taxon>
        <taxon>Caulobacteraceae</taxon>
        <taxon>Brevundimonas</taxon>
    </lineage>
</organism>
<reference evidence="5 7" key="2">
    <citation type="submission" date="2017-06" db="EMBL/GenBank/DDBJ databases">
        <authorList>
            <person name="Kim H.J."/>
            <person name="Triplett B.A."/>
        </authorList>
    </citation>
    <scope>NUCLEOTIDE SEQUENCE [LARGE SCALE GENOMIC DNA]</scope>
    <source>
        <strain evidence="5 7">BZC3</strain>
    </source>
</reference>
<dbReference type="InterPro" id="IPR036388">
    <property type="entry name" value="WH-like_DNA-bd_sf"/>
</dbReference>
<evidence type="ECO:0000313" key="8">
    <source>
        <dbReference type="Proteomes" id="UP000287388"/>
    </source>
</evidence>
<evidence type="ECO:0000313" key="5">
    <source>
        <dbReference type="EMBL" id="ASD28605.1"/>
    </source>
</evidence>